<dbReference type="EMBL" id="JABFAC010000006">
    <property type="protein sequence ID" value="MBA0614796.1"/>
    <property type="molecule type" value="Genomic_DNA"/>
</dbReference>
<dbReference type="AlphaFoldDB" id="A0A7J8RN83"/>
<evidence type="ECO:0000313" key="2">
    <source>
        <dbReference type="Proteomes" id="UP000593561"/>
    </source>
</evidence>
<name>A0A7J8RN83_GOSDV</name>
<accession>A0A7J8RN83</accession>
<keyword evidence="2" id="KW-1185">Reference proteome</keyword>
<dbReference type="Proteomes" id="UP000593561">
    <property type="component" value="Unassembled WGS sequence"/>
</dbReference>
<evidence type="ECO:0000313" key="1">
    <source>
        <dbReference type="EMBL" id="MBA0614796.1"/>
    </source>
</evidence>
<protein>
    <submittedName>
        <fullName evidence="1">Uncharacterized protein</fullName>
    </submittedName>
</protein>
<reference evidence="1 2" key="1">
    <citation type="journal article" date="2019" name="Genome Biol. Evol.">
        <title>Insights into the evolution of the New World diploid cottons (Gossypium, subgenus Houzingenia) based on genome sequencing.</title>
        <authorList>
            <person name="Grover C.E."/>
            <person name="Arick M.A. 2nd"/>
            <person name="Thrash A."/>
            <person name="Conover J.L."/>
            <person name="Sanders W.S."/>
            <person name="Peterson D.G."/>
            <person name="Frelichowski J.E."/>
            <person name="Scheffler J.A."/>
            <person name="Scheffler B.E."/>
            <person name="Wendel J.F."/>
        </authorList>
    </citation>
    <scope>NUCLEOTIDE SEQUENCE [LARGE SCALE GENOMIC DNA]</scope>
    <source>
        <strain evidence="1">27</strain>
        <tissue evidence="1">Leaf</tissue>
    </source>
</reference>
<sequence>MVVYNNQFRERNMQGLFTKTT</sequence>
<gene>
    <name evidence="1" type="ORF">Godav_015039</name>
</gene>
<comment type="caution">
    <text evidence="1">The sequence shown here is derived from an EMBL/GenBank/DDBJ whole genome shotgun (WGS) entry which is preliminary data.</text>
</comment>
<organism evidence="1 2">
    <name type="scientific">Gossypium davidsonii</name>
    <name type="common">Davidson's cotton</name>
    <name type="synonym">Gossypium klotzschianum subsp. davidsonii</name>
    <dbReference type="NCBI Taxonomy" id="34287"/>
    <lineage>
        <taxon>Eukaryota</taxon>
        <taxon>Viridiplantae</taxon>
        <taxon>Streptophyta</taxon>
        <taxon>Embryophyta</taxon>
        <taxon>Tracheophyta</taxon>
        <taxon>Spermatophyta</taxon>
        <taxon>Magnoliopsida</taxon>
        <taxon>eudicotyledons</taxon>
        <taxon>Gunneridae</taxon>
        <taxon>Pentapetalae</taxon>
        <taxon>rosids</taxon>
        <taxon>malvids</taxon>
        <taxon>Malvales</taxon>
        <taxon>Malvaceae</taxon>
        <taxon>Malvoideae</taxon>
        <taxon>Gossypium</taxon>
    </lineage>
</organism>
<proteinExistence type="predicted"/>